<dbReference type="InterPro" id="IPR001173">
    <property type="entry name" value="Glyco_trans_2-like"/>
</dbReference>
<feature type="domain" description="Glycosyltransferase 2-like" evidence="1">
    <location>
        <begin position="4"/>
        <end position="117"/>
    </location>
</feature>
<evidence type="ECO:0000259" key="1">
    <source>
        <dbReference type="Pfam" id="PF00535"/>
    </source>
</evidence>
<protein>
    <recommendedName>
        <fullName evidence="1">Glycosyltransferase 2-like domain-containing protein</fullName>
    </recommendedName>
</protein>
<dbReference type="PANTHER" id="PTHR43630">
    <property type="entry name" value="POLY-BETA-1,6-N-ACETYL-D-GLUCOSAMINE SYNTHASE"/>
    <property type="match status" value="1"/>
</dbReference>
<gene>
    <name evidence="2" type="ORF">HRbin17_01104</name>
</gene>
<dbReference type="CDD" id="cd02511">
    <property type="entry name" value="Beta4Glucosyltransferase"/>
    <property type="match status" value="1"/>
</dbReference>
<evidence type="ECO:0000313" key="2">
    <source>
        <dbReference type="EMBL" id="GBC98590.1"/>
    </source>
</evidence>
<dbReference type="EMBL" id="BEHT01000012">
    <property type="protein sequence ID" value="GBC98590.1"/>
    <property type="molecule type" value="Genomic_DNA"/>
</dbReference>
<dbReference type="InterPro" id="IPR029044">
    <property type="entry name" value="Nucleotide-diphossugar_trans"/>
</dbReference>
<name>A0A2H5XBL9_9BACT</name>
<accession>A0A2H5XBL9</accession>
<organism evidence="2 3">
    <name type="scientific">Candidatus Fervidibacter japonicus</name>
    <dbReference type="NCBI Taxonomy" id="2035412"/>
    <lineage>
        <taxon>Bacteria</taxon>
        <taxon>Candidatus Fervidibacterota</taxon>
        <taxon>Candidatus Fervidibacter</taxon>
    </lineage>
</organism>
<dbReference type="Pfam" id="PF00535">
    <property type="entry name" value="Glycos_transf_2"/>
    <property type="match status" value="1"/>
</dbReference>
<dbReference type="Proteomes" id="UP000236173">
    <property type="component" value="Unassembled WGS sequence"/>
</dbReference>
<reference evidence="3" key="1">
    <citation type="submission" date="2017-09" db="EMBL/GenBank/DDBJ databases">
        <title>Metaegenomics of thermophilic ammonia-oxidizing enrichment culture.</title>
        <authorList>
            <person name="Kato S."/>
            <person name="Suzuki K."/>
        </authorList>
    </citation>
    <scope>NUCLEOTIDE SEQUENCE [LARGE SCALE GENOMIC DNA]</scope>
</reference>
<proteinExistence type="predicted"/>
<dbReference type="PANTHER" id="PTHR43630:SF2">
    <property type="entry name" value="GLYCOSYLTRANSFERASE"/>
    <property type="match status" value="1"/>
</dbReference>
<comment type="caution">
    <text evidence="2">The sequence shown here is derived from an EMBL/GenBank/DDBJ whole genome shotgun (WGS) entry which is preliminary data.</text>
</comment>
<evidence type="ECO:0000313" key="3">
    <source>
        <dbReference type="Proteomes" id="UP000236173"/>
    </source>
</evidence>
<dbReference type="AlphaFoldDB" id="A0A2H5XBL9"/>
<dbReference type="SUPFAM" id="SSF53448">
    <property type="entry name" value="Nucleotide-diphospho-sugar transferases"/>
    <property type="match status" value="1"/>
</dbReference>
<sequence length="258" mass="29544">MPLSVIVLTRNEATNIERCLNSVAWADEIVVVDAESEDETRAIAEQMGAKVIVHPWQGAGAQYALGIAHATGDWVLVVDADEEVTPELADAIRCVIVNPDALDGYRVKRVNYVLGRWLRYGGWQEWVVRLFRRDKVISPPTLHPRFQVQGRVGYLPYPLRHYMAPDLLDWWQRSFRLARTEAAVEFLQGVRFSGWALLGGFWKFVRRFIFKGGFLDGWAGFYACLHRFLYIAVKQAHLLELERGKSSRAQRPETAPFK</sequence>
<dbReference type="Gene3D" id="3.90.550.10">
    <property type="entry name" value="Spore Coat Polysaccharide Biosynthesis Protein SpsA, Chain A"/>
    <property type="match status" value="1"/>
</dbReference>